<evidence type="ECO:0000313" key="3">
    <source>
        <dbReference type="Proteomes" id="UP000694005"/>
    </source>
</evidence>
<organism evidence="2 3">
    <name type="scientific">Brassica campestris</name>
    <name type="common">Field mustard</name>
    <dbReference type="NCBI Taxonomy" id="3711"/>
    <lineage>
        <taxon>Eukaryota</taxon>
        <taxon>Viridiplantae</taxon>
        <taxon>Streptophyta</taxon>
        <taxon>Embryophyta</taxon>
        <taxon>Tracheophyta</taxon>
        <taxon>Spermatophyta</taxon>
        <taxon>Magnoliopsida</taxon>
        <taxon>eudicotyledons</taxon>
        <taxon>Gunneridae</taxon>
        <taxon>Pentapetalae</taxon>
        <taxon>rosids</taxon>
        <taxon>malvids</taxon>
        <taxon>Brassicales</taxon>
        <taxon>Brassicaceae</taxon>
        <taxon>Brassiceae</taxon>
        <taxon>Brassica</taxon>
    </lineage>
</organism>
<evidence type="ECO:0000256" key="1">
    <source>
        <dbReference type="SAM" id="SignalP"/>
    </source>
</evidence>
<dbReference type="EMBL" id="LS974626">
    <property type="protein sequence ID" value="CAG7911377.1"/>
    <property type="molecule type" value="Genomic_DNA"/>
</dbReference>
<dbReference type="AlphaFoldDB" id="A0A8D9MGD8"/>
<dbReference type="Gramene" id="A10p26230.2_BraZ1">
    <property type="protein sequence ID" value="A10p26230.2_BraZ1.CDS"/>
    <property type="gene ID" value="A10g26230.2_BraZ1"/>
</dbReference>
<reference evidence="2 3" key="1">
    <citation type="submission" date="2021-07" db="EMBL/GenBank/DDBJ databases">
        <authorList>
            <consortium name="Genoscope - CEA"/>
            <person name="William W."/>
        </authorList>
    </citation>
    <scope>NUCLEOTIDE SEQUENCE [LARGE SCALE GENOMIC DNA]</scope>
</reference>
<feature type="chain" id="PRO_5034687612" evidence="1">
    <location>
        <begin position="30"/>
        <end position="98"/>
    </location>
</feature>
<name>A0A8D9MGD8_BRACM</name>
<feature type="signal peptide" evidence="1">
    <location>
        <begin position="1"/>
        <end position="29"/>
    </location>
</feature>
<dbReference type="Proteomes" id="UP000694005">
    <property type="component" value="Chromosome A10"/>
</dbReference>
<proteinExistence type="predicted"/>
<sequence>MAAMRYKGSVFITFIFFSVFLLQCPLAHSSSTKLFWLAETEDMNAMKKEHEIDVGSASEAEERKVPTGADPLHHQHSLCFSIDLLLLRLLFPIIHISL</sequence>
<evidence type="ECO:0000313" key="2">
    <source>
        <dbReference type="EMBL" id="CAG7911377.1"/>
    </source>
</evidence>
<accession>A0A8D9MGD8</accession>
<keyword evidence="1" id="KW-0732">Signal</keyword>
<gene>
    <name evidence="2" type="ORF">BRAPAZ1V2_A10P26230.2</name>
</gene>
<protein>
    <submittedName>
        <fullName evidence="2">Uncharacterized protein</fullName>
    </submittedName>
</protein>